<name>A0A9X3FTT5_9LACT</name>
<keyword evidence="2" id="KW-1185">Reference proteome</keyword>
<reference evidence="1" key="1">
    <citation type="submission" date="2022-12" db="EMBL/GenBank/DDBJ databases">
        <title>Description and comparative metabolic analysis of Aerococcus sp. nov., isolated from the feces of a pig.</title>
        <authorList>
            <person name="Chang Y.-H."/>
        </authorList>
    </citation>
    <scope>NUCLEOTIDE SEQUENCE</scope>
    <source>
        <strain evidence="1">YH-aer222</strain>
    </source>
</reference>
<accession>A0A9X3FTT5</accession>
<sequence>MKKKIYSKPVLTLSALIVFGWLVAVNKFSSLTLAEALLVNLPMLIYYFSYISKYFDYVNQQR</sequence>
<proteinExistence type="predicted"/>
<evidence type="ECO:0000313" key="2">
    <source>
        <dbReference type="Proteomes" id="UP001146670"/>
    </source>
</evidence>
<gene>
    <name evidence="1" type="ORF">OW157_00420</name>
</gene>
<comment type="caution">
    <text evidence="1">The sequence shown here is derived from an EMBL/GenBank/DDBJ whole genome shotgun (WGS) entry which is preliminary data.</text>
</comment>
<dbReference type="Proteomes" id="UP001146670">
    <property type="component" value="Unassembled WGS sequence"/>
</dbReference>
<evidence type="ECO:0000313" key="1">
    <source>
        <dbReference type="EMBL" id="MCZ0725029.1"/>
    </source>
</evidence>
<dbReference type="AlphaFoldDB" id="A0A9X3FTT5"/>
<dbReference type="EMBL" id="JAPRFR010000001">
    <property type="protein sequence ID" value="MCZ0725029.1"/>
    <property type="molecule type" value="Genomic_DNA"/>
</dbReference>
<protein>
    <submittedName>
        <fullName evidence="1">Uncharacterized protein</fullName>
    </submittedName>
</protein>
<dbReference type="RefSeq" id="WP_268751355.1">
    <property type="nucleotide sequence ID" value="NZ_JAPRFQ010000001.1"/>
</dbReference>
<organism evidence="1 2">
    <name type="scientific">Aerococcus kribbianus</name>
    <dbReference type="NCBI Taxonomy" id="2999064"/>
    <lineage>
        <taxon>Bacteria</taxon>
        <taxon>Bacillati</taxon>
        <taxon>Bacillota</taxon>
        <taxon>Bacilli</taxon>
        <taxon>Lactobacillales</taxon>
        <taxon>Aerococcaceae</taxon>
        <taxon>Aerococcus</taxon>
    </lineage>
</organism>